<dbReference type="AlphaFoldDB" id="A0A816UT08"/>
<evidence type="ECO:0000313" key="5">
    <source>
        <dbReference type="Proteomes" id="UP000663824"/>
    </source>
</evidence>
<dbReference type="EMBL" id="CAJNRE010012704">
    <property type="protein sequence ID" value="CAF2112791.1"/>
    <property type="molecule type" value="Genomic_DNA"/>
</dbReference>
<feature type="domain" description="Replication protein A OB" evidence="3">
    <location>
        <begin position="630"/>
        <end position="724"/>
    </location>
</feature>
<dbReference type="InterPro" id="IPR031657">
    <property type="entry name" value="REPA_OB_2"/>
</dbReference>
<keyword evidence="1" id="KW-0238">DNA-binding</keyword>
<feature type="region of interest" description="Disordered" evidence="2">
    <location>
        <begin position="401"/>
        <end position="482"/>
    </location>
</feature>
<dbReference type="InterPro" id="IPR012340">
    <property type="entry name" value="NA-bd_OB-fold"/>
</dbReference>
<accession>A0A816UT08</accession>
<protein>
    <recommendedName>
        <fullName evidence="3">Replication protein A OB domain-containing protein</fullName>
    </recommendedName>
</protein>
<evidence type="ECO:0000259" key="3">
    <source>
        <dbReference type="Pfam" id="PF16900"/>
    </source>
</evidence>
<gene>
    <name evidence="4" type="ORF">MBJ925_LOCUS24483</name>
</gene>
<evidence type="ECO:0000256" key="1">
    <source>
        <dbReference type="ARBA" id="ARBA00023125"/>
    </source>
</evidence>
<name>A0A816UT08_9BILA</name>
<dbReference type="Proteomes" id="UP000663824">
    <property type="component" value="Unassembled WGS sequence"/>
</dbReference>
<sequence length="726" mass="83740">MVKEACEAVEALDGIPVKDSSLNASVNMESLCCELEQQPNLLQLWDELAVFLGIFGSTRVDRAAYDRGLLCEFYSPTGILWGELAVFLGIFGSTRVDRAAYDRGLLCEFYSPTGIVRRQLVSKKNIMIKPRLNIIAAGHPKKIIECLTGISWKNQNLKDQNGDGLFNRFLIAIAYKHRPNRETIEPNNKIPKLAHLFYITKKLHRNNEEYCYNDEAKKFIKDAIYNYDILSSDKSNEDDFLASCYQKSMERVERLSLALHILKISSCRLFNMVDTLGTFSNLNDQFKIVCADQELNEAEHTIDYDTCFRASLLTKFYLNQTKILAGYDPVTDNILLNKKSTVDVPENEIKHIKQYIENHPSDRLLLSSLPANLKRKISKDQYLMILQEMEIIKKNDQIEEHHTQIDQSEQHRTQIDQSEQHRTQIDQSEQHRTQIDQSEQHRTQADRSDEYHTQLESAEQHRTQLESTEQHRTQADRSGEYHTQLDQSEQFIVQNFNAGINDHCFHTYLLSYLSIEFILLYRWKIIATVICKQPTRTYTNANGLGEISTWDLADDTGSINLVAFNFNSKSMSDKLIEGKSFEFTGLSIKTADSVYKTLSHPFQLIATNRTNVQETLMLFKYELTHNFTNLNEIEYLPINSTVDVQVGVLRDYGITTGSTNDNTWTRRELHVHQDGAHIRMTLWNEQARRIQTSMVNMNVKFKNVKISWYGGSRTLVTMGNTRLSIG</sequence>
<dbReference type="GO" id="GO:0003677">
    <property type="term" value="F:DNA binding"/>
    <property type="evidence" value="ECO:0007669"/>
    <property type="project" value="UniProtKB-KW"/>
</dbReference>
<reference evidence="4" key="1">
    <citation type="submission" date="2021-02" db="EMBL/GenBank/DDBJ databases">
        <authorList>
            <person name="Nowell W R."/>
        </authorList>
    </citation>
    <scope>NUCLEOTIDE SEQUENCE</scope>
</reference>
<dbReference type="Gene3D" id="2.40.50.140">
    <property type="entry name" value="Nucleic acid-binding proteins"/>
    <property type="match status" value="2"/>
</dbReference>
<evidence type="ECO:0000313" key="4">
    <source>
        <dbReference type="EMBL" id="CAF2112791.1"/>
    </source>
</evidence>
<organism evidence="4 5">
    <name type="scientific">Rotaria magnacalcarata</name>
    <dbReference type="NCBI Taxonomy" id="392030"/>
    <lineage>
        <taxon>Eukaryota</taxon>
        <taxon>Metazoa</taxon>
        <taxon>Spiralia</taxon>
        <taxon>Gnathifera</taxon>
        <taxon>Rotifera</taxon>
        <taxon>Eurotatoria</taxon>
        <taxon>Bdelloidea</taxon>
        <taxon>Philodinida</taxon>
        <taxon>Philodinidae</taxon>
        <taxon>Rotaria</taxon>
    </lineage>
</organism>
<proteinExistence type="predicted"/>
<feature type="compositionally biased region" description="Basic and acidic residues" evidence="2">
    <location>
        <begin position="401"/>
        <end position="480"/>
    </location>
</feature>
<dbReference type="SUPFAM" id="SSF50249">
    <property type="entry name" value="Nucleic acid-binding proteins"/>
    <property type="match status" value="2"/>
</dbReference>
<comment type="caution">
    <text evidence="4">The sequence shown here is derived from an EMBL/GenBank/DDBJ whole genome shotgun (WGS) entry which is preliminary data.</text>
</comment>
<dbReference type="Pfam" id="PF16900">
    <property type="entry name" value="REPA_OB_2"/>
    <property type="match status" value="1"/>
</dbReference>
<evidence type="ECO:0000256" key="2">
    <source>
        <dbReference type="SAM" id="MobiDB-lite"/>
    </source>
</evidence>